<dbReference type="HOGENOM" id="CLU_1829306_0_0_10"/>
<proteinExistence type="predicted"/>
<accession>S0FDH4</accession>
<gene>
    <name evidence="1" type="ORF">BACCOPRO_03896</name>
</gene>
<reference evidence="1 2" key="1">
    <citation type="submission" date="2008-12" db="EMBL/GenBank/DDBJ databases">
        <authorList>
            <person name="Fulton L."/>
            <person name="Clifton S."/>
            <person name="Fulton B."/>
            <person name="Xu J."/>
            <person name="Minx P."/>
            <person name="Pepin K.H."/>
            <person name="Johnson M."/>
            <person name="Bhonagiri V."/>
            <person name="Nash W.E."/>
            <person name="Mardis E.R."/>
            <person name="Wilson R.K."/>
        </authorList>
    </citation>
    <scope>NUCLEOTIDE SEQUENCE [LARGE SCALE GENOMIC DNA]</scope>
    <source>
        <strain evidence="1 2">DSM 18228</strain>
    </source>
</reference>
<organism evidence="1 2">
    <name type="scientific">Phocaeicola coprophilus DSM 18228 = JCM 13818</name>
    <dbReference type="NCBI Taxonomy" id="547042"/>
    <lineage>
        <taxon>Bacteria</taxon>
        <taxon>Pseudomonadati</taxon>
        <taxon>Bacteroidota</taxon>
        <taxon>Bacteroidia</taxon>
        <taxon>Bacteroidales</taxon>
        <taxon>Bacteroidaceae</taxon>
        <taxon>Phocaeicola</taxon>
    </lineage>
</organism>
<dbReference type="EMBL" id="ACBW01000278">
    <property type="protein sequence ID" value="EEF78369.1"/>
    <property type="molecule type" value="Genomic_DNA"/>
</dbReference>
<keyword evidence="2" id="KW-1185">Reference proteome</keyword>
<sequence>TWDAIKPDGSKIVQVMRHLPQINIIDTQTGKITSYRIKNNPNFSLLETSMESMNVFYNHVHADDNYIYATYWGKEPWDDRFGVEVPIFNTIHVFDWNGNLLYKLTTDKSFFRVWSDPVRKRLYTIDMNTDEVYYIDLKEL</sequence>
<comment type="caution">
    <text evidence="1">The sequence shown here is derived from an EMBL/GenBank/DDBJ whole genome shotgun (WGS) entry which is preliminary data.</text>
</comment>
<feature type="non-terminal residue" evidence="1">
    <location>
        <position position="1"/>
    </location>
</feature>
<dbReference type="InterPro" id="IPR011044">
    <property type="entry name" value="Quino_amine_DH_bsu"/>
</dbReference>
<dbReference type="SUPFAM" id="SSF50969">
    <property type="entry name" value="YVTN repeat-like/Quinoprotein amine dehydrogenase"/>
    <property type="match status" value="1"/>
</dbReference>
<evidence type="ECO:0000313" key="1">
    <source>
        <dbReference type="EMBL" id="EEF78369.1"/>
    </source>
</evidence>
<evidence type="ECO:0000313" key="2">
    <source>
        <dbReference type="Proteomes" id="UP000014073"/>
    </source>
</evidence>
<protein>
    <recommendedName>
        <fullName evidence="3">Dipeptidylpeptidase IV N-terminal domain-containing protein</fullName>
    </recommendedName>
</protein>
<dbReference type="eggNOG" id="ENOG5033S2D">
    <property type="taxonomic scope" value="Bacteria"/>
</dbReference>
<evidence type="ECO:0008006" key="3">
    <source>
        <dbReference type="Google" id="ProtNLM"/>
    </source>
</evidence>
<dbReference type="AlphaFoldDB" id="S0FDH4"/>
<name>S0FDH4_9BACT</name>
<dbReference type="Proteomes" id="UP000014073">
    <property type="component" value="Unassembled WGS sequence"/>
</dbReference>